<dbReference type="PANTHER" id="PTHR43708">
    <property type="entry name" value="CONSERVED EXPRESSED OXIDOREDUCTASE (EUROFUNG)"/>
    <property type="match status" value="1"/>
</dbReference>
<evidence type="ECO:0000313" key="4">
    <source>
        <dbReference type="EMBL" id="RGD85139.1"/>
    </source>
</evidence>
<sequence>MLKVAYIGFGNSVCRYHLPYVEKRKGFIDVKYIYRLETEINEEKESWYPGIKFTSSINEIMDDPDVNLVVVNTPDRYHVEYTMQALDHGKHVLCEKPFAMTAKEAKDVFDYAKEKGLVAMANQNRRYDADMRTVRKVIESGVLGDIVEIESHYDYFRPSIANNKGMGILYGLAVHPIDQIIGEFGKPNRVVYDCRSVDNPGVSDDYYDFDFFYDGFKAIVKTSYYVKLDYPRFIVHGKKGSFLMPALGHNSSEKPKPGAIHVSFDPLPEDKWGTLSYIDDNGNDITKKVPTEIGDYGIIYDNLNDVIVNGAHKLVADEEVIEVLKIIEEATKVAKEAK</sequence>
<dbReference type="InterPro" id="IPR036291">
    <property type="entry name" value="NAD(P)-bd_dom_sf"/>
</dbReference>
<dbReference type="InterPro" id="IPR051317">
    <property type="entry name" value="Gfo/Idh/MocA_oxidoreduct"/>
</dbReference>
<dbReference type="PANTHER" id="PTHR43708:SF7">
    <property type="entry name" value="OXIDOREDUCTASE"/>
    <property type="match status" value="1"/>
</dbReference>
<organism evidence="4 5">
    <name type="scientific">Thomasclavelia ramosa</name>
    <dbReference type="NCBI Taxonomy" id="1547"/>
    <lineage>
        <taxon>Bacteria</taxon>
        <taxon>Bacillati</taxon>
        <taxon>Bacillota</taxon>
        <taxon>Erysipelotrichia</taxon>
        <taxon>Erysipelotrichales</taxon>
        <taxon>Coprobacillaceae</taxon>
        <taxon>Thomasclavelia</taxon>
    </lineage>
</organism>
<evidence type="ECO:0000259" key="2">
    <source>
        <dbReference type="Pfam" id="PF01408"/>
    </source>
</evidence>
<dbReference type="GO" id="GO:0000166">
    <property type="term" value="F:nucleotide binding"/>
    <property type="evidence" value="ECO:0007669"/>
    <property type="project" value="InterPro"/>
</dbReference>
<evidence type="ECO:0000259" key="3">
    <source>
        <dbReference type="Pfam" id="PF02894"/>
    </source>
</evidence>
<dbReference type="Pfam" id="PF02894">
    <property type="entry name" value="GFO_IDH_MocA_C"/>
    <property type="match status" value="1"/>
</dbReference>
<dbReference type="EMBL" id="QUSL01000012">
    <property type="protein sequence ID" value="RGD85139.1"/>
    <property type="molecule type" value="Genomic_DNA"/>
</dbReference>
<dbReference type="Proteomes" id="UP000261032">
    <property type="component" value="Unassembled WGS sequence"/>
</dbReference>
<reference evidence="4 5" key="1">
    <citation type="submission" date="2018-08" db="EMBL/GenBank/DDBJ databases">
        <title>A genome reference for cultivated species of the human gut microbiota.</title>
        <authorList>
            <person name="Zou Y."/>
            <person name="Xue W."/>
            <person name="Luo G."/>
        </authorList>
    </citation>
    <scope>NUCLEOTIDE SEQUENCE [LARGE SCALE GENOMIC DNA]</scope>
    <source>
        <strain evidence="4 5">OM06-4</strain>
    </source>
</reference>
<dbReference type="InterPro" id="IPR004104">
    <property type="entry name" value="Gfo/Idh/MocA-like_OxRdtase_C"/>
</dbReference>
<dbReference type="SUPFAM" id="SSF55347">
    <property type="entry name" value="Glyceraldehyde-3-phosphate dehydrogenase-like, C-terminal domain"/>
    <property type="match status" value="1"/>
</dbReference>
<dbReference type="RefSeq" id="WP_117581427.1">
    <property type="nucleotide sequence ID" value="NZ_QUSL01000012.1"/>
</dbReference>
<proteinExistence type="inferred from homology"/>
<feature type="domain" description="Gfo/Idh/MocA-like oxidoreductase N-terminal" evidence="2">
    <location>
        <begin position="2"/>
        <end position="122"/>
    </location>
</feature>
<name>A0A3E3EED4_9FIRM</name>
<evidence type="ECO:0000313" key="5">
    <source>
        <dbReference type="Proteomes" id="UP000261032"/>
    </source>
</evidence>
<protein>
    <submittedName>
        <fullName evidence="4">Oxidoreductase</fullName>
    </submittedName>
</protein>
<dbReference type="Gene3D" id="3.30.360.10">
    <property type="entry name" value="Dihydrodipicolinate Reductase, domain 2"/>
    <property type="match status" value="1"/>
</dbReference>
<dbReference type="Pfam" id="PF01408">
    <property type="entry name" value="GFO_IDH_MocA"/>
    <property type="match status" value="1"/>
</dbReference>
<gene>
    <name evidence="4" type="ORF">DXB93_09290</name>
</gene>
<comment type="caution">
    <text evidence="4">The sequence shown here is derived from an EMBL/GenBank/DDBJ whole genome shotgun (WGS) entry which is preliminary data.</text>
</comment>
<evidence type="ECO:0000256" key="1">
    <source>
        <dbReference type="ARBA" id="ARBA00010928"/>
    </source>
</evidence>
<comment type="similarity">
    <text evidence="1">Belongs to the Gfo/Idh/MocA family.</text>
</comment>
<dbReference type="SUPFAM" id="SSF51735">
    <property type="entry name" value="NAD(P)-binding Rossmann-fold domains"/>
    <property type="match status" value="1"/>
</dbReference>
<dbReference type="InterPro" id="IPR000683">
    <property type="entry name" value="Gfo/Idh/MocA-like_OxRdtase_N"/>
</dbReference>
<dbReference type="AlphaFoldDB" id="A0A3E3EED4"/>
<feature type="domain" description="Gfo/Idh/MocA-like oxidoreductase C-terminal" evidence="3">
    <location>
        <begin position="135"/>
        <end position="336"/>
    </location>
</feature>
<dbReference type="Gene3D" id="3.40.50.720">
    <property type="entry name" value="NAD(P)-binding Rossmann-like Domain"/>
    <property type="match status" value="1"/>
</dbReference>
<accession>A0A3E3EED4</accession>